<dbReference type="EMBL" id="LSDK01000021">
    <property type="protein sequence ID" value="KXB77958.1"/>
    <property type="molecule type" value="Genomic_DNA"/>
</dbReference>
<gene>
    <name evidence="8" type="ORF">HMPREF3185_00299</name>
</gene>
<dbReference type="Pfam" id="PF14508">
    <property type="entry name" value="GH97_N"/>
    <property type="match status" value="1"/>
</dbReference>
<dbReference type="InterPro" id="IPR019563">
    <property type="entry name" value="GH97_catalytic"/>
</dbReference>
<dbReference type="InterPro" id="IPR014718">
    <property type="entry name" value="GH-type_carb-bd"/>
</dbReference>
<dbReference type="Gene3D" id="3.20.20.70">
    <property type="entry name" value="Aldolase class I"/>
    <property type="match status" value="1"/>
</dbReference>
<organism evidence="8 9">
    <name type="scientific">Porphyromonas somerae</name>
    <dbReference type="NCBI Taxonomy" id="322095"/>
    <lineage>
        <taxon>Bacteria</taxon>
        <taxon>Pseudomonadati</taxon>
        <taxon>Bacteroidota</taxon>
        <taxon>Bacteroidia</taxon>
        <taxon>Bacteroidales</taxon>
        <taxon>Porphyromonadaceae</taxon>
        <taxon>Porphyromonas</taxon>
    </lineage>
</organism>
<evidence type="ECO:0000313" key="9">
    <source>
        <dbReference type="Proteomes" id="UP000070224"/>
    </source>
</evidence>
<dbReference type="STRING" id="322095.HMPREF3185_00299"/>
<comment type="subunit">
    <text evidence="2">Monomer.</text>
</comment>
<dbReference type="GO" id="GO:0030246">
    <property type="term" value="F:carbohydrate binding"/>
    <property type="evidence" value="ECO:0007669"/>
    <property type="project" value="InterPro"/>
</dbReference>
<evidence type="ECO:0000259" key="5">
    <source>
        <dbReference type="Pfam" id="PF10566"/>
    </source>
</evidence>
<evidence type="ECO:0000256" key="2">
    <source>
        <dbReference type="ARBA" id="ARBA00011245"/>
    </source>
</evidence>
<keyword evidence="4" id="KW-0732">Signal</keyword>
<accession>A0A134BDF8</accession>
<feature type="domain" description="Glycosyl-hydrolase 97 N-terminal" evidence="6">
    <location>
        <begin position="24"/>
        <end position="290"/>
    </location>
</feature>
<name>A0A134BDF8_9PORP</name>
<feature type="signal peptide" evidence="4">
    <location>
        <begin position="1"/>
        <end position="21"/>
    </location>
</feature>
<dbReference type="InterPro" id="IPR029486">
    <property type="entry name" value="GH97_N"/>
</dbReference>
<evidence type="ECO:0000259" key="7">
    <source>
        <dbReference type="Pfam" id="PF14509"/>
    </source>
</evidence>
<dbReference type="Proteomes" id="UP000070224">
    <property type="component" value="Unassembled WGS sequence"/>
</dbReference>
<dbReference type="RefSeq" id="WP_060934866.1">
    <property type="nucleotide sequence ID" value="NZ_KQ960414.1"/>
</dbReference>
<dbReference type="InterPro" id="IPR013785">
    <property type="entry name" value="Aldolase_TIM"/>
</dbReference>
<dbReference type="Gene3D" id="2.70.98.10">
    <property type="match status" value="1"/>
</dbReference>
<evidence type="ECO:0008006" key="10">
    <source>
        <dbReference type="Google" id="ProtNLM"/>
    </source>
</evidence>
<dbReference type="InterPro" id="IPR029483">
    <property type="entry name" value="GH97_C"/>
</dbReference>
<comment type="caution">
    <text evidence="8">The sequence shown here is derived from an EMBL/GenBank/DDBJ whole genome shotgun (WGS) entry which is preliminary data.</text>
</comment>
<evidence type="ECO:0000256" key="1">
    <source>
        <dbReference type="ARBA" id="ARBA00001913"/>
    </source>
</evidence>
<protein>
    <recommendedName>
        <fullName evidence="10">Alpha-glucosidase</fullName>
    </recommendedName>
</protein>
<dbReference type="InterPro" id="IPR052720">
    <property type="entry name" value="Glycosyl_hydrolase_97"/>
</dbReference>
<dbReference type="PANTHER" id="PTHR35803">
    <property type="entry name" value="GLUCAN 1,4-ALPHA-GLUCOSIDASE SUSB-RELATED"/>
    <property type="match status" value="1"/>
</dbReference>
<proteinExistence type="predicted"/>
<evidence type="ECO:0000259" key="6">
    <source>
        <dbReference type="Pfam" id="PF14508"/>
    </source>
</evidence>
<comment type="cofactor">
    <cofactor evidence="1">
        <name>Ca(2+)</name>
        <dbReference type="ChEBI" id="CHEBI:29108"/>
    </cofactor>
</comment>
<dbReference type="PANTHER" id="PTHR35803:SF1">
    <property type="entry name" value="GLUCAN 1,4-ALPHA-GLUCOSIDASE SUSB"/>
    <property type="match status" value="1"/>
</dbReference>
<dbReference type="FunFam" id="3.20.20.70:FF:000220">
    <property type="entry name" value="Glucan 1,4-alpha-glucosidase SusB"/>
    <property type="match status" value="1"/>
</dbReference>
<feature type="chain" id="PRO_5007462318" description="Alpha-glucosidase" evidence="4">
    <location>
        <begin position="22"/>
        <end position="708"/>
    </location>
</feature>
<keyword evidence="3" id="KW-0106">Calcium</keyword>
<sequence>MRRFFMLMCLVCLGLAGRVHASEVTSPNGEMKLTFTLRDSKPYYSVSFRGKPVIKPSRLGYELHNAESLLEGFTQTGEKTSTFDETWTPVWGENKTIRNHYKELLVGLIQEKTGRVMNLRFRVYDEGVGLRYEFPQEGSKLNYFVVKEECTEFALTGDHIAWWIPGDYDTQEYEYSRSRLSEIRPLFKKKVTDNASQTSFSETGVQTSLQLKTDDGLYINLHEAALVNYPAMHLNLDDKNMVFRSWLTPDAQGIKGYLQTPCQSPWRTIMITDDARKVLSSHLILNLNEPCKIKDTSWIHPTKYVGVWWEMISGKGDWAYTSQFPSVKLGITDYAKAKPSGRHSANNENVRRYIDFAAQHGFGGVLVEGWNIGWEDWFGNSKEYVFDFQTPYPDFDIKALNEYAHSKGVKLIMHHETSSSIMNYEKHMDRAYQLMKDYGYDAVKSGYVGNLIPRGEHHYSQIAINHYQHAIERAADYKIMVNAHEAVRPTGLCRTYPNLIGNESARGTEYQAFGGITPGHTAILPFTRLQGGPMDYTPGIFEMQCSNGSRANSTIGGQLALYVTMYSPLQMAADFPENYEKHLDAFQFIKDVALDWDKSIYLEAEPMEYITAARKAKGSSSWFVGSVTGLKPHNSTLRLDFLDKGKTYVATVYADAPDADYKTNPQAYTITKGLVTAKSVLKLHSVAGGGYAISIVEAKDTKGLKPLK</sequence>
<evidence type="ECO:0000256" key="4">
    <source>
        <dbReference type="SAM" id="SignalP"/>
    </source>
</evidence>
<evidence type="ECO:0000313" key="8">
    <source>
        <dbReference type="EMBL" id="KXB77958.1"/>
    </source>
</evidence>
<dbReference type="AlphaFoldDB" id="A0A134BDF8"/>
<dbReference type="Pfam" id="PF14509">
    <property type="entry name" value="GH97_C"/>
    <property type="match status" value="1"/>
</dbReference>
<dbReference type="InterPro" id="IPR017853">
    <property type="entry name" value="GH"/>
</dbReference>
<reference evidence="9" key="1">
    <citation type="submission" date="2016-01" db="EMBL/GenBank/DDBJ databases">
        <authorList>
            <person name="Mitreva M."/>
            <person name="Pepin K.H."/>
            <person name="Mihindukulasuriya K.A."/>
            <person name="Fulton R."/>
            <person name="Fronick C."/>
            <person name="O'Laughlin M."/>
            <person name="Miner T."/>
            <person name="Herter B."/>
            <person name="Rosa B.A."/>
            <person name="Cordes M."/>
            <person name="Tomlinson C."/>
            <person name="Wollam A."/>
            <person name="Palsikar V.B."/>
            <person name="Mardis E.R."/>
            <person name="Wilson R.K."/>
        </authorList>
    </citation>
    <scope>NUCLEOTIDE SEQUENCE [LARGE SCALE GENOMIC DNA]</scope>
    <source>
        <strain evidence="9">KA00683</strain>
    </source>
</reference>
<dbReference type="Pfam" id="PF10566">
    <property type="entry name" value="Glyco_hydro_97"/>
    <property type="match status" value="1"/>
</dbReference>
<keyword evidence="9" id="KW-1185">Reference proteome</keyword>
<feature type="domain" description="Glycosyl-hydrolase 97 C-terminal oligomerisation" evidence="7">
    <location>
        <begin position="595"/>
        <end position="695"/>
    </location>
</feature>
<dbReference type="OrthoDB" id="1109141at2"/>
<feature type="domain" description="Glycosyl-hydrolase 97 catalytic" evidence="5">
    <location>
        <begin position="308"/>
        <end position="505"/>
    </location>
</feature>
<dbReference type="PATRIC" id="fig|322095.3.peg.297"/>
<evidence type="ECO:0000256" key="3">
    <source>
        <dbReference type="ARBA" id="ARBA00022837"/>
    </source>
</evidence>
<dbReference type="SUPFAM" id="SSF51445">
    <property type="entry name" value="(Trans)glycosidases"/>
    <property type="match status" value="1"/>
</dbReference>